<keyword evidence="1" id="KW-0472">Membrane</keyword>
<proteinExistence type="predicted"/>
<feature type="transmembrane region" description="Helical" evidence="1">
    <location>
        <begin position="113"/>
        <end position="131"/>
    </location>
</feature>
<name>W3WIS6_PESFW</name>
<protein>
    <recommendedName>
        <fullName evidence="2">Heterokaryon incompatibility domain-containing protein</fullName>
    </recommendedName>
</protein>
<dbReference type="KEGG" id="pfy:PFICI_14766"/>
<evidence type="ECO:0000313" key="4">
    <source>
        <dbReference type="Proteomes" id="UP000030651"/>
    </source>
</evidence>
<dbReference type="PANTHER" id="PTHR24148">
    <property type="entry name" value="ANKYRIN REPEAT DOMAIN-CONTAINING PROTEIN 39 HOMOLOG-RELATED"/>
    <property type="match status" value="1"/>
</dbReference>
<dbReference type="HOGENOM" id="CLU_262063_0_0_1"/>
<dbReference type="Proteomes" id="UP000030651">
    <property type="component" value="Unassembled WGS sequence"/>
</dbReference>
<organism evidence="3 4">
    <name type="scientific">Pestalotiopsis fici (strain W106-1 / CGMCC3.15140)</name>
    <dbReference type="NCBI Taxonomy" id="1229662"/>
    <lineage>
        <taxon>Eukaryota</taxon>
        <taxon>Fungi</taxon>
        <taxon>Dikarya</taxon>
        <taxon>Ascomycota</taxon>
        <taxon>Pezizomycotina</taxon>
        <taxon>Sordariomycetes</taxon>
        <taxon>Xylariomycetidae</taxon>
        <taxon>Amphisphaeriales</taxon>
        <taxon>Sporocadaceae</taxon>
        <taxon>Pestalotiopsis</taxon>
    </lineage>
</organism>
<keyword evidence="1" id="KW-0812">Transmembrane</keyword>
<dbReference type="OrthoDB" id="2157530at2759"/>
<keyword evidence="4" id="KW-1185">Reference proteome</keyword>
<dbReference type="EMBL" id="KI912121">
    <property type="protein sequence ID" value="ETS73820.1"/>
    <property type="molecule type" value="Genomic_DNA"/>
</dbReference>
<feature type="transmembrane region" description="Helical" evidence="1">
    <location>
        <begin position="169"/>
        <end position="195"/>
    </location>
</feature>
<dbReference type="GeneID" id="19279779"/>
<sequence>MKRSPSPVESECYSDVSSFSIKLPDLADADSTENPLVDQLSVKKKLKRPWHIFHLGHLVHVGAVVASCGLIWLNSSARYWFDSTYSISITVSTKSTKLATADILHIFQLAAKVYEMVSIISISAIVLSIYLSKLAVKGLPLGLITGGYRVGNLGYLTHSGLWSTLWTKAGLLAAFTIICTLWSIAIGPSSAILLVPSPAWWPVQQPADGQQMMLYGPPSDWTPKLTYDASIDNNPLLGCEGGNQYVLPYNFCPGYGLWQISNSVANSNQTSMSTNVVVSSSTTGNSRWLKTSQIKKSLNRTTVATTLSDVTIEAITQAGKYSLGIGLFGSSGANLRISNAERDEIYQPLVQAKCSVFDWNSSSQTINSTDPNNIPLWPTAGLACFDDGLCSSWLDLPASARELDSSDWDFDPDVGKLVDFKWVDMPQAPLSAIFRVPKNVTRQSPTAKEWERSNTTLWNIGACSLVTRWAHSSAKAVLGQSYIIESNVTDAGVLSINETTLFQAGASGMPILVQPSWANLLSFGFGNDTKQSRYTDRAQTVELNAMETFLVQLLSITESDGWMQLLATNGEFLTSSVESMLSLLLADGISRSTMSATQDRVYIAAHVEEEESLVAVINLDEANNLISAHRFSDTVSASTIATGGRQDRLRPLLSALSYNSGASGFTKVSLSVGNATCPTVMAQDGTSDQQAAQCNAWSFGEYLRGLEADTSTPWSFVSEQYGYGSGRSSSTVTFALVMVCLYSAVVFLHATQVLISTIVDVYARKDIPGRNSLLKEMSNWSDIQDLIQAFALTLSAPEFAKPLLPLVDCGAGRSLIKCPAEEIRRDTSPSLRTPSFGASSQPPLVEPPLAKASLPPMSTNDCYCYTPLPSGRHTRLILLHSSKTDNDPITCNLVEADMDDPPVYEALSYTWNNEVPSEPLNIILDPRSGSVQTLLVTANCARALEILRKRLGRKSIGKVGLWVDAICIDQSRNEEKSTQVATMADIYRGAKNVLVWLGINHAPRNSSSMLLLNLLRPFSDYHMRPRFNTWRDGWILIVLKVMDPFVSKMVEQGSKHLSPIFKAPYWSRGWTLQEFAQSSPKLLCLNSESPSFTGIRVASDKFVTRAMRLHFFLFKDPGWKLHDAFQEEDSVISLGYCITKETQDPRDRVFALRALFPKSLGGMTVDYDRSVEDIFTEATSRFILTSTNLEIMYLACPYKKSCDLPSWAVDWAPPTEIHQESNNPITLLEDPHFWYLTSAHFGKPGNFNRQITSFSNDGLVLTLQGKSFGRGQSYEYDSKVPHGSCLSPACVQE</sequence>
<accession>W3WIS6</accession>
<feature type="domain" description="Heterokaryon incompatibility" evidence="2">
    <location>
        <begin position="904"/>
        <end position="1074"/>
    </location>
</feature>
<reference evidence="4" key="1">
    <citation type="journal article" date="2015" name="BMC Genomics">
        <title>Genomic and transcriptomic analysis of the endophytic fungus Pestalotiopsis fici reveals its lifestyle and high potential for synthesis of natural products.</title>
        <authorList>
            <person name="Wang X."/>
            <person name="Zhang X."/>
            <person name="Liu L."/>
            <person name="Xiang M."/>
            <person name="Wang W."/>
            <person name="Sun X."/>
            <person name="Che Y."/>
            <person name="Guo L."/>
            <person name="Liu G."/>
            <person name="Guo L."/>
            <person name="Wang C."/>
            <person name="Yin W.B."/>
            <person name="Stadler M."/>
            <person name="Zhang X."/>
            <person name="Liu X."/>
        </authorList>
    </citation>
    <scope>NUCLEOTIDE SEQUENCE [LARGE SCALE GENOMIC DNA]</scope>
    <source>
        <strain evidence="4">W106-1 / CGMCC3.15140</strain>
    </source>
</reference>
<dbReference type="InterPro" id="IPR052895">
    <property type="entry name" value="HetReg/Transcr_Mod"/>
</dbReference>
<dbReference type="InterPro" id="IPR010730">
    <property type="entry name" value="HET"/>
</dbReference>
<dbReference type="Pfam" id="PF06985">
    <property type="entry name" value="HET"/>
    <property type="match status" value="1"/>
</dbReference>
<evidence type="ECO:0000259" key="2">
    <source>
        <dbReference type="Pfam" id="PF06985"/>
    </source>
</evidence>
<gene>
    <name evidence="3" type="ORF">PFICI_14766</name>
</gene>
<dbReference type="PANTHER" id="PTHR24148:SF64">
    <property type="entry name" value="HETEROKARYON INCOMPATIBILITY DOMAIN-CONTAINING PROTEIN"/>
    <property type="match status" value="1"/>
</dbReference>
<evidence type="ECO:0000313" key="3">
    <source>
        <dbReference type="EMBL" id="ETS73820.1"/>
    </source>
</evidence>
<dbReference type="eggNOG" id="ENOG502T4AN">
    <property type="taxonomic scope" value="Eukaryota"/>
</dbReference>
<dbReference type="RefSeq" id="XP_007841538.1">
    <property type="nucleotide sequence ID" value="XM_007843347.1"/>
</dbReference>
<dbReference type="InParanoid" id="W3WIS6"/>
<keyword evidence="1" id="KW-1133">Transmembrane helix</keyword>
<evidence type="ECO:0000256" key="1">
    <source>
        <dbReference type="SAM" id="Phobius"/>
    </source>
</evidence>
<feature type="transmembrane region" description="Helical" evidence="1">
    <location>
        <begin position="52"/>
        <end position="73"/>
    </location>
</feature>